<organism evidence="2 3">
    <name type="scientific">Algimonas ampicilliniresistens</name>
    <dbReference type="NCBI Taxonomy" id="1298735"/>
    <lineage>
        <taxon>Bacteria</taxon>
        <taxon>Pseudomonadati</taxon>
        <taxon>Pseudomonadota</taxon>
        <taxon>Alphaproteobacteria</taxon>
        <taxon>Maricaulales</taxon>
        <taxon>Robiginitomaculaceae</taxon>
        <taxon>Algimonas</taxon>
    </lineage>
</organism>
<evidence type="ECO:0008006" key="4">
    <source>
        <dbReference type="Google" id="ProtNLM"/>
    </source>
</evidence>
<feature type="transmembrane region" description="Helical" evidence="1">
    <location>
        <begin position="62"/>
        <end position="79"/>
    </location>
</feature>
<accession>A0ABQ5V910</accession>
<evidence type="ECO:0000313" key="3">
    <source>
        <dbReference type="Proteomes" id="UP001161391"/>
    </source>
</evidence>
<dbReference type="RefSeq" id="WP_284388122.1">
    <property type="nucleotide sequence ID" value="NZ_BSNK01000001.1"/>
</dbReference>
<name>A0ABQ5V910_9PROT</name>
<dbReference type="EMBL" id="BSNK01000001">
    <property type="protein sequence ID" value="GLQ23076.1"/>
    <property type="molecule type" value="Genomic_DNA"/>
</dbReference>
<evidence type="ECO:0000313" key="2">
    <source>
        <dbReference type="EMBL" id="GLQ23076.1"/>
    </source>
</evidence>
<evidence type="ECO:0000256" key="1">
    <source>
        <dbReference type="SAM" id="Phobius"/>
    </source>
</evidence>
<feature type="transmembrane region" description="Helical" evidence="1">
    <location>
        <begin position="112"/>
        <end position="138"/>
    </location>
</feature>
<sequence length="249" mass="27575">MANAEPENHLTKLSADTIIEDLFGLNIRGLRSIATLWTHPKRYFATARIPDWDNKYTPSIRLWLAFFAIFSALKFWWLGGNQGMIDAFSGGFSNAGLPLPEGLSYDDVGREAVLWIFGLTPITQIVSMVFLALLYRAWGEKTTIALRQRYLFAVLVPSTSLMPLFLTIMVFVPSHMLTLYGVFLALITFTIDFQAGYRGGFCNVTGFSKTWRAALLALIIVGINVSISIITQIIGILVIAGKYGAVPPA</sequence>
<protein>
    <recommendedName>
        <fullName evidence="4">Yip1 domain-containing protein</fullName>
    </recommendedName>
</protein>
<feature type="transmembrane region" description="Helical" evidence="1">
    <location>
        <begin position="215"/>
        <end position="240"/>
    </location>
</feature>
<keyword evidence="1" id="KW-0472">Membrane</keyword>
<proteinExistence type="predicted"/>
<reference evidence="2" key="2">
    <citation type="submission" date="2023-01" db="EMBL/GenBank/DDBJ databases">
        <title>Draft genome sequence of Algimonas ampicilliniresistens strain NBRC 108219.</title>
        <authorList>
            <person name="Sun Q."/>
            <person name="Mori K."/>
        </authorList>
    </citation>
    <scope>NUCLEOTIDE SEQUENCE</scope>
    <source>
        <strain evidence="2">NBRC 108219</strain>
    </source>
</reference>
<keyword evidence="1" id="KW-0812">Transmembrane</keyword>
<feature type="transmembrane region" description="Helical" evidence="1">
    <location>
        <begin position="177"/>
        <end position="195"/>
    </location>
</feature>
<dbReference type="Proteomes" id="UP001161391">
    <property type="component" value="Unassembled WGS sequence"/>
</dbReference>
<gene>
    <name evidence="2" type="ORF">GCM10007853_09500</name>
</gene>
<feature type="transmembrane region" description="Helical" evidence="1">
    <location>
        <begin position="150"/>
        <end position="171"/>
    </location>
</feature>
<comment type="caution">
    <text evidence="2">The sequence shown here is derived from an EMBL/GenBank/DDBJ whole genome shotgun (WGS) entry which is preliminary data.</text>
</comment>
<keyword evidence="1" id="KW-1133">Transmembrane helix</keyword>
<reference evidence="2" key="1">
    <citation type="journal article" date="2014" name="Int. J. Syst. Evol. Microbiol.">
        <title>Complete genome of a new Firmicutes species belonging to the dominant human colonic microbiota ('Ruminococcus bicirculans') reveals two chromosomes and a selective capacity to utilize plant glucans.</title>
        <authorList>
            <consortium name="NISC Comparative Sequencing Program"/>
            <person name="Wegmann U."/>
            <person name="Louis P."/>
            <person name="Goesmann A."/>
            <person name="Henrissat B."/>
            <person name="Duncan S.H."/>
            <person name="Flint H.J."/>
        </authorList>
    </citation>
    <scope>NUCLEOTIDE SEQUENCE</scope>
    <source>
        <strain evidence="2">NBRC 108219</strain>
    </source>
</reference>
<keyword evidence="3" id="KW-1185">Reference proteome</keyword>